<proteinExistence type="predicted"/>
<dbReference type="InterPro" id="IPR009291">
    <property type="entry name" value="Vps62"/>
</dbReference>
<dbReference type="EMBL" id="KN657887">
    <property type="protein sequence ID" value="KHN21340.1"/>
    <property type="molecule type" value="Genomic_DNA"/>
</dbReference>
<dbReference type="AlphaFoldDB" id="A0A0B2QJ29"/>
<reference evidence="2" key="1">
    <citation type="submission" date="2014-07" db="EMBL/GenBank/DDBJ databases">
        <title>Identification of a novel salt tolerance gene in wild soybean by whole-genome sequencing.</title>
        <authorList>
            <person name="Lam H.-M."/>
            <person name="Qi X."/>
            <person name="Li M.-W."/>
            <person name="Liu X."/>
            <person name="Xie M."/>
            <person name="Ni M."/>
            <person name="Xu X."/>
        </authorList>
    </citation>
    <scope>NUCLEOTIDE SEQUENCE [LARGE SCALE GENOMIC DNA]</scope>
    <source>
        <tissue evidence="2">Root</tissue>
    </source>
</reference>
<dbReference type="Proteomes" id="UP000053555">
    <property type="component" value="Unassembled WGS sequence"/>
</dbReference>
<dbReference type="PANTHER" id="PTHR48152:SF3">
    <property type="entry name" value="DUF946 FAMILY PROTEIN (DUF946)"/>
    <property type="match status" value="1"/>
</dbReference>
<protein>
    <recommendedName>
        <fullName evidence="3">Vacuolar protein sorting-associated protein 62</fullName>
    </recommendedName>
</protein>
<evidence type="ECO:0008006" key="3">
    <source>
        <dbReference type="Google" id="ProtNLM"/>
    </source>
</evidence>
<accession>A0A0B2QJ29</accession>
<gene>
    <name evidence="2" type="ORF">glysoja_026541</name>
</gene>
<evidence type="ECO:0000256" key="1">
    <source>
        <dbReference type="SAM" id="MobiDB-lite"/>
    </source>
</evidence>
<dbReference type="PANTHER" id="PTHR48152">
    <property type="entry name" value="F1C9.34 PROTEIN"/>
    <property type="match status" value="1"/>
</dbReference>
<dbReference type="Pfam" id="PF06101">
    <property type="entry name" value="Vps62"/>
    <property type="match status" value="1"/>
</dbReference>
<feature type="region of interest" description="Disordered" evidence="1">
    <location>
        <begin position="537"/>
        <end position="557"/>
    </location>
</feature>
<organism evidence="2">
    <name type="scientific">Glycine soja</name>
    <name type="common">Wild soybean</name>
    <dbReference type="NCBI Taxonomy" id="3848"/>
    <lineage>
        <taxon>Eukaryota</taxon>
        <taxon>Viridiplantae</taxon>
        <taxon>Streptophyta</taxon>
        <taxon>Embryophyta</taxon>
        <taxon>Tracheophyta</taxon>
        <taxon>Spermatophyta</taxon>
        <taxon>Magnoliopsida</taxon>
        <taxon>eudicotyledons</taxon>
        <taxon>Gunneridae</taxon>
        <taxon>Pentapetalae</taxon>
        <taxon>rosids</taxon>
        <taxon>fabids</taxon>
        <taxon>Fabales</taxon>
        <taxon>Fabaceae</taxon>
        <taxon>Papilionoideae</taxon>
        <taxon>50 kb inversion clade</taxon>
        <taxon>NPAAA clade</taxon>
        <taxon>indigoferoid/millettioid clade</taxon>
        <taxon>Phaseoleae</taxon>
        <taxon>Glycine</taxon>
        <taxon>Glycine subgen. Soja</taxon>
    </lineage>
</organism>
<evidence type="ECO:0000313" key="2">
    <source>
        <dbReference type="EMBL" id="KHN21340.1"/>
    </source>
</evidence>
<feature type="compositionally biased region" description="Basic and acidic residues" evidence="1">
    <location>
        <begin position="547"/>
        <end position="557"/>
    </location>
</feature>
<name>A0A0B2QJ29_GLYSO</name>
<sequence>MTIPLPPPDIPNKNKFVGKIIQKNQALPINSIFKLPAPVTNSWPPGGNFASGTIDLGGLQVCEASTFNKVWGTYGGGPDDQGFSIFEPSGVPKGFSMLGSYSQPNNKPLFGYVLVAKDVSTNTSNPSLKQPLDYTLVWNSASLEIDQDGPIYVWLPIAPNGYKAVGHVVTTTPTKPSLEKIMCVRLDLTDQCETNSFIWDSDNFNFLDVRPSNRGIQAPGVRVGTFVAQNASLNSPSIACLRNTNAIPKYMPNLPQIKAILQVYSPVMSLHPDEEFFPSSVEWFFSNGALLYKKGQESSPVPISPNGANLPQDPNDDGAYWVDLPADSTNKDRVKKGDLKSAISYVHVKPMLGGTFTDISMWVFYPFNGAARAIVDFLTIDLGKIGEHVGDWEHVTLRVSNFNGELKHVYFSQHRKGAWFDSSQLEFQSGNKPLYYSSLHAHASYPHAARNITDKIGIRNDTAMSDSVMDLGAFQLVSAEYLVSDVVEPPPWLNYFREWGPKIYYNVDEELKKLEKFLPGKLKSTLENIVKNLPSEVLRQEGPTGPKVKDSWSGDER</sequence>